<dbReference type="AlphaFoldDB" id="A0A1G5PKA1"/>
<keyword evidence="1" id="KW-1133">Transmembrane helix</keyword>
<dbReference type="Proteomes" id="UP000198767">
    <property type="component" value="Unassembled WGS sequence"/>
</dbReference>
<dbReference type="STRING" id="1156985.SAMN04488118_10185"/>
<accession>A0A1G5PKA1</accession>
<feature type="transmembrane region" description="Helical" evidence="1">
    <location>
        <begin position="116"/>
        <end position="141"/>
    </location>
</feature>
<reference evidence="2 3" key="1">
    <citation type="submission" date="2016-10" db="EMBL/GenBank/DDBJ databases">
        <authorList>
            <person name="de Groot N.N."/>
        </authorList>
    </citation>
    <scope>NUCLEOTIDE SEQUENCE [LARGE SCALE GENOMIC DNA]</scope>
    <source>
        <strain evidence="2 3">U95</strain>
    </source>
</reference>
<dbReference type="RefSeq" id="WP_090214608.1">
    <property type="nucleotide sequence ID" value="NZ_FMWG01000001.1"/>
</dbReference>
<organism evidence="2 3">
    <name type="scientific">Epibacterium ulvae</name>
    <dbReference type="NCBI Taxonomy" id="1156985"/>
    <lineage>
        <taxon>Bacteria</taxon>
        <taxon>Pseudomonadati</taxon>
        <taxon>Pseudomonadota</taxon>
        <taxon>Alphaproteobacteria</taxon>
        <taxon>Rhodobacterales</taxon>
        <taxon>Roseobacteraceae</taxon>
        <taxon>Epibacterium</taxon>
    </lineage>
</organism>
<dbReference type="OrthoDB" id="9809543at2"/>
<feature type="transmembrane region" description="Helical" evidence="1">
    <location>
        <begin position="209"/>
        <end position="242"/>
    </location>
</feature>
<keyword evidence="1" id="KW-0812">Transmembrane</keyword>
<evidence type="ECO:0000256" key="1">
    <source>
        <dbReference type="SAM" id="Phobius"/>
    </source>
</evidence>
<gene>
    <name evidence="2" type="ORF">SAMN04488118_10185</name>
</gene>
<dbReference type="Pfam" id="PF09955">
    <property type="entry name" value="DUF2189"/>
    <property type="match status" value="1"/>
</dbReference>
<protein>
    <submittedName>
        <fullName evidence="2">Uncharacterized membrane protein</fullName>
    </submittedName>
</protein>
<feature type="transmembrane region" description="Helical" evidence="1">
    <location>
        <begin position="36"/>
        <end position="56"/>
    </location>
</feature>
<feature type="transmembrane region" description="Helical" evidence="1">
    <location>
        <begin position="62"/>
        <end position="84"/>
    </location>
</feature>
<name>A0A1G5PKA1_9RHOB</name>
<feature type="transmembrane region" description="Helical" evidence="1">
    <location>
        <begin position="161"/>
        <end position="189"/>
    </location>
</feature>
<proteinExistence type="predicted"/>
<dbReference type="EMBL" id="FMWG01000001">
    <property type="protein sequence ID" value="SCZ49479.1"/>
    <property type="molecule type" value="Genomic_DNA"/>
</dbReference>
<keyword evidence="3" id="KW-1185">Reference proteome</keyword>
<evidence type="ECO:0000313" key="3">
    <source>
        <dbReference type="Proteomes" id="UP000198767"/>
    </source>
</evidence>
<evidence type="ECO:0000313" key="2">
    <source>
        <dbReference type="EMBL" id="SCZ49479.1"/>
    </source>
</evidence>
<dbReference type="InterPro" id="IPR018692">
    <property type="entry name" value="DUF2189"/>
</dbReference>
<sequence length="258" mass="28820">MHLTPKPGTPEFVPVTPLILRTALQRSAADMKRAPIFAVGIASIYVLLGWFMAWVTHASGQTYWLVLAAVGFPLFSPFAAIGFYDVSRRFSRGMTMNWRATLSVILQQSKRQLPSLCAIIVMIFLFWFFLAHMIFALFLGLSTMTHVSSSLDVFFTSNGLMMLSFGTAVGACFAALLYMLTVLALPLLLDREVDFITAMITSFTYVQRFPLLMFSWAAFIASITFVAMIPGFLGLFIALPLLGHATWHLYDQLIDKDT</sequence>
<keyword evidence="1" id="KW-0472">Membrane</keyword>